<evidence type="ECO:0000313" key="4">
    <source>
        <dbReference type="Proteomes" id="UP001596020"/>
    </source>
</evidence>
<dbReference type="CDD" id="cd00761">
    <property type="entry name" value="Glyco_tranf_GTA_type"/>
    <property type="match status" value="1"/>
</dbReference>
<dbReference type="Pfam" id="PF00535">
    <property type="entry name" value="Glycos_transf_2"/>
    <property type="match status" value="1"/>
</dbReference>
<evidence type="ECO:0000256" key="1">
    <source>
        <dbReference type="ARBA" id="ARBA00023157"/>
    </source>
</evidence>
<name>A0ABV9K975_9PORP</name>
<dbReference type="EMBL" id="JBHSGO010000214">
    <property type="protein sequence ID" value="MFC4666750.1"/>
    <property type="molecule type" value="Genomic_DNA"/>
</dbReference>
<dbReference type="Proteomes" id="UP001596020">
    <property type="component" value="Unassembled WGS sequence"/>
</dbReference>
<reference evidence="4" key="1">
    <citation type="journal article" date="2019" name="Int. J. Syst. Evol. Microbiol.">
        <title>The Global Catalogue of Microorganisms (GCM) 10K type strain sequencing project: providing services to taxonomists for standard genome sequencing and annotation.</title>
        <authorList>
            <consortium name="The Broad Institute Genomics Platform"/>
            <consortium name="The Broad Institute Genome Sequencing Center for Infectious Disease"/>
            <person name="Wu L."/>
            <person name="Ma J."/>
        </authorList>
    </citation>
    <scope>NUCLEOTIDE SEQUENCE [LARGE SCALE GENOMIC DNA]</scope>
    <source>
        <strain evidence="4">CGMCC 4.7357</strain>
    </source>
</reference>
<organism evidence="3 4">
    <name type="scientific">Falsiporphyromonas endometrii</name>
    <dbReference type="NCBI Taxonomy" id="1387297"/>
    <lineage>
        <taxon>Bacteria</taxon>
        <taxon>Pseudomonadati</taxon>
        <taxon>Bacteroidota</taxon>
        <taxon>Bacteroidia</taxon>
        <taxon>Bacteroidales</taxon>
        <taxon>Porphyromonadaceae</taxon>
        <taxon>Falsiporphyromonas</taxon>
    </lineage>
</organism>
<evidence type="ECO:0000259" key="2">
    <source>
        <dbReference type="Pfam" id="PF00535"/>
    </source>
</evidence>
<dbReference type="EC" id="2.4.-.-" evidence="3"/>
<dbReference type="SUPFAM" id="SSF53448">
    <property type="entry name" value="Nucleotide-diphospho-sugar transferases"/>
    <property type="match status" value="1"/>
</dbReference>
<proteinExistence type="predicted"/>
<dbReference type="RefSeq" id="WP_380080117.1">
    <property type="nucleotide sequence ID" value="NZ_JBHSGO010000214.1"/>
</dbReference>
<sequence>MMRKALTIVIPFSNEADLLRMTVENIFSTMDSHLTEILLIDDASTDHYDYQSLAVEFGAKYHRNSTKKGIARSREIGIALCDSKFFLLLDGHMIALTKYWDRKLLDYGMNAENQLYCCQTASIDKHGSLIKERQRSFGAYINPLDLLVKWNYKEHVPTDSIELVPCVLGGAYFCSRTFWQSFGGLCGLDGYGFDEQVMSMRVWKNRGKCILVKDVCFGHYYRNTSDIPYEIDKINYTQNRVFSSRIFFSIMDLCELSEIHNLRDYFASIREFYSLNQSFLNDNI</sequence>
<gene>
    <name evidence="3" type="ORF">ACFO3G_09120</name>
</gene>
<keyword evidence="3" id="KW-0328">Glycosyltransferase</keyword>
<keyword evidence="4" id="KW-1185">Reference proteome</keyword>
<dbReference type="PANTHER" id="PTHR11675:SF126">
    <property type="entry name" value="RICIN B LECTIN DOMAIN-CONTAINING PROTEIN"/>
    <property type="match status" value="1"/>
</dbReference>
<protein>
    <submittedName>
        <fullName evidence="3">Glycosyltransferase</fullName>
        <ecNumber evidence="3">2.4.-.-</ecNumber>
    </submittedName>
</protein>
<dbReference type="InterPro" id="IPR001173">
    <property type="entry name" value="Glyco_trans_2-like"/>
</dbReference>
<feature type="domain" description="Glycosyltransferase 2-like" evidence="2">
    <location>
        <begin position="7"/>
        <end position="157"/>
    </location>
</feature>
<dbReference type="InterPro" id="IPR029044">
    <property type="entry name" value="Nucleotide-diphossugar_trans"/>
</dbReference>
<dbReference type="PANTHER" id="PTHR11675">
    <property type="entry name" value="N-ACETYLGALACTOSAMINYLTRANSFERASE"/>
    <property type="match status" value="1"/>
</dbReference>
<dbReference type="Gene3D" id="3.90.550.10">
    <property type="entry name" value="Spore Coat Polysaccharide Biosynthesis Protein SpsA, Chain A"/>
    <property type="match status" value="1"/>
</dbReference>
<evidence type="ECO:0000313" key="3">
    <source>
        <dbReference type="EMBL" id="MFC4666750.1"/>
    </source>
</evidence>
<accession>A0ABV9K975</accession>
<dbReference type="GO" id="GO:0016757">
    <property type="term" value="F:glycosyltransferase activity"/>
    <property type="evidence" value="ECO:0007669"/>
    <property type="project" value="UniProtKB-KW"/>
</dbReference>
<keyword evidence="3" id="KW-0808">Transferase</keyword>
<comment type="caution">
    <text evidence="3">The sequence shown here is derived from an EMBL/GenBank/DDBJ whole genome shotgun (WGS) entry which is preliminary data.</text>
</comment>
<keyword evidence="1" id="KW-1015">Disulfide bond</keyword>